<evidence type="ECO:0000259" key="4">
    <source>
        <dbReference type="Pfam" id="PF00149"/>
    </source>
</evidence>
<comment type="caution">
    <text evidence="5">The sequence shown here is derived from an EMBL/GenBank/DDBJ whole genome shotgun (WGS) entry which is preliminary data.</text>
</comment>
<dbReference type="RefSeq" id="WP_242179334.1">
    <property type="nucleotide sequence ID" value="NZ_JAKQYM010000012.1"/>
</dbReference>
<dbReference type="EMBL" id="JAKQYM010000012">
    <property type="protein sequence ID" value="MCI2230224.1"/>
    <property type="molecule type" value="Genomic_DNA"/>
</dbReference>
<keyword evidence="2" id="KW-0378">Hydrolase</keyword>
<gene>
    <name evidence="5" type="ORF">MC378_13680</name>
</gene>
<evidence type="ECO:0000256" key="2">
    <source>
        <dbReference type="ARBA" id="ARBA00022801"/>
    </source>
</evidence>
<evidence type="ECO:0000313" key="5">
    <source>
        <dbReference type="EMBL" id="MCI2230224.1"/>
    </source>
</evidence>
<feature type="signal peptide" evidence="3">
    <location>
        <begin position="1"/>
        <end position="23"/>
    </location>
</feature>
<dbReference type="PANTHER" id="PTHR10161:SF14">
    <property type="entry name" value="TARTRATE-RESISTANT ACID PHOSPHATASE TYPE 5"/>
    <property type="match status" value="1"/>
</dbReference>
<keyword evidence="6" id="KW-1185">Reference proteome</keyword>
<dbReference type="InterPro" id="IPR004843">
    <property type="entry name" value="Calcineurin-like_PHP"/>
</dbReference>
<keyword evidence="1 3" id="KW-0732">Signal</keyword>
<dbReference type="InterPro" id="IPR051558">
    <property type="entry name" value="Metallophosphoesterase_PAP"/>
</dbReference>
<reference evidence="5" key="1">
    <citation type="submission" date="2022-02" db="EMBL/GenBank/DDBJ databases">
        <title>Polaribacter sp. MSW13, isolated from seawater.</title>
        <authorList>
            <person name="Kristyanto S."/>
            <person name="Jung J."/>
            <person name="Jeon C.O."/>
        </authorList>
    </citation>
    <scope>NUCLEOTIDE SEQUENCE</scope>
    <source>
        <strain evidence="5">MSW13</strain>
    </source>
</reference>
<evidence type="ECO:0000313" key="6">
    <source>
        <dbReference type="Proteomes" id="UP001139369"/>
    </source>
</evidence>
<name>A0A9X1VP79_9FLAO</name>
<dbReference type="SUPFAM" id="SSF56300">
    <property type="entry name" value="Metallo-dependent phosphatases"/>
    <property type="match status" value="1"/>
</dbReference>
<accession>A0A9X1VP79</accession>
<organism evidence="5 6">
    <name type="scientific">Polaribacter marinus</name>
    <dbReference type="NCBI Taxonomy" id="2916838"/>
    <lineage>
        <taxon>Bacteria</taxon>
        <taxon>Pseudomonadati</taxon>
        <taxon>Bacteroidota</taxon>
        <taxon>Flavobacteriia</taxon>
        <taxon>Flavobacteriales</taxon>
        <taxon>Flavobacteriaceae</taxon>
    </lineage>
</organism>
<dbReference type="InterPro" id="IPR029052">
    <property type="entry name" value="Metallo-depent_PP-like"/>
</dbReference>
<evidence type="ECO:0000256" key="3">
    <source>
        <dbReference type="SAM" id="SignalP"/>
    </source>
</evidence>
<evidence type="ECO:0000256" key="1">
    <source>
        <dbReference type="ARBA" id="ARBA00022729"/>
    </source>
</evidence>
<protein>
    <submittedName>
        <fullName evidence="5">Metallophosphoesterase</fullName>
    </submittedName>
</protein>
<feature type="domain" description="Calcineurin-like phosphoesterase" evidence="4">
    <location>
        <begin position="45"/>
        <end position="295"/>
    </location>
</feature>
<dbReference type="PANTHER" id="PTHR10161">
    <property type="entry name" value="TARTRATE-RESISTANT ACID PHOSPHATASE TYPE 5"/>
    <property type="match status" value="1"/>
</dbReference>
<dbReference type="AlphaFoldDB" id="A0A9X1VP79"/>
<dbReference type="Pfam" id="PF00149">
    <property type="entry name" value="Metallophos"/>
    <property type="match status" value="1"/>
</dbReference>
<proteinExistence type="predicted"/>
<dbReference type="Proteomes" id="UP001139369">
    <property type="component" value="Unassembled WGS sequence"/>
</dbReference>
<feature type="chain" id="PRO_5040729532" evidence="3">
    <location>
        <begin position="24"/>
        <end position="1230"/>
    </location>
</feature>
<sequence length="1230" mass="139797">MKQINSILYILFMLLLVSCATYKAQYANDSKQNTSETTSKIEHTFYLIGDAGNSTLTENSPALNYLNSKIKNSSKNSTLLFLGDNVYETGIPNKDSKNYPLAKRRIEAQTDVAKNFKGKSIFIPGNHDWYHGLDGLKREEKLVEKVLGKKSFLPQNGCPLEKVEISKDIILIIVDTHWYLTNWDKHPTINDNCEIKTRAKFFDEFEGLIKKSRGKTTIIAMHHPMFTNGSHGGKYSFGSHMNPAPVLGSIKNLIRKTSGLSNTDIQNKKYNELKKHLITISQENDKTIFVSGHDHNLQYIVKDNLPQIISGSGSKTTPTKLTGSAKFTYAAKGFAKLDVYKDGSSKVSFYTVKDNKIVYQTDVLPANEKKTFTTFPKNKLTEKKVSIYTEEEVSKSGFYRYLWGERYRKYFGTKVNAPTVDLDTLFGGLTPVRKGGGHQSKSLRLKDKKGREYVMRALRKNAVQYLQAVAFQDQYIEGQFNNTATEDLLMDVFTGSHPYAPFTIGKLSDAIGVYHTNPVLYYVPKQNNLGHFNSEFGDELYMIEERAASGHGDKASFGFADKVISTDDLLKNLDKNENHVLDEKAYIKARLFDMLIGDWDRHEDQWRWAVFKEGKQTIYRPIPRDRDQAFSIMGDGALLKFATNNVPTLRLMRAYSEELKSPEWFNLEPYPLDMSLITKSNKSDWDAQVKLITDNITDEIIDDAFTLFPDEVKDETIIEIKKKLQGRRSNLQKISDMYFNYMNKYQVIRGTHKDDWFDIERLQNGATKITGYRIKKGEKGAIFHERTYYKSETKEIWVYGLDDDDTFVVKGEAKDFIKIRIIGGQNNDTYNIINGDKVKIYDFKSKKNTFTTNKGKVKLTDDYETNVYNYKKMPSHLNILNPSIWFNPDDGIKLGLTNIYTVNSFERNPFSSQHILYAAYYFATSGFELEYSSEFANIFGSWNLGIEARFTSPNFAINYFGLGNNSLNPVVNDLEEEAYNRVKIKQLTAGSFIHWKGDLGAKIKIGVNFQNYKVENTSGRFIETQFAPNNQIFSNQNFLNTEASYEFENADNAAFTTNGMKTELKVGYTSSLKNSNNFGYLIPSISFNQKLSSNGKLVFATKFKSHFTFGDGYEFYQAASIGGNKNGLRGFRNQRFTGKNSFYHSSDIRLLLSKVKTSLVPLNIGIYGGFDYGTVWGQQSLTVTPGAFKDWNTSYGGGIFFDAAGMFGANVATFKSIDGMRLAIGLGFKF</sequence>
<dbReference type="Gene3D" id="3.60.21.10">
    <property type="match status" value="1"/>
</dbReference>
<dbReference type="PROSITE" id="PS51257">
    <property type="entry name" value="PROKAR_LIPOPROTEIN"/>
    <property type="match status" value="1"/>
</dbReference>
<dbReference type="GO" id="GO:0016787">
    <property type="term" value="F:hydrolase activity"/>
    <property type="evidence" value="ECO:0007669"/>
    <property type="project" value="UniProtKB-KW"/>
</dbReference>